<organism evidence="2 3">
    <name type="scientific">Mycena metata</name>
    <dbReference type="NCBI Taxonomy" id="1033252"/>
    <lineage>
        <taxon>Eukaryota</taxon>
        <taxon>Fungi</taxon>
        <taxon>Dikarya</taxon>
        <taxon>Basidiomycota</taxon>
        <taxon>Agaricomycotina</taxon>
        <taxon>Agaricomycetes</taxon>
        <taxon>Agaricomycetidae</taxon>
        <taxon>Agaricales</taxon>
        <taxon>Marasmiineae</taxon>
        <taxon>Mycenaceae</taxon>
        <taxon>Mycena</taxon>
    </lineage>
</organism>
<comment type="caution">
    <text evidence="2">The sequence shown here is derived from an EMBL/GenBank/DDBJ whole genome shotgun (WGS) entry which is preliminary data.</text>
</comment>
<feature type="compositionally biased region" description="Polar residues" evidence="1">
    <location>
        <begin position="48"/>
        <end position="66"/>
    </location>
</feature>
<reference evidence="2" key="1">
    <citation type="submission" date="2023-03" db="EMBL/GenBank/DDBJ databases">
        <title>Massive genome expansion in bonnet fungi (Mycena s.s.) driven by repeated elements and novel gene families across ecological guilds.</title>
        <authorList>
            <consortium name="Lawrence Berkeley National Laboratory"/>
            <person name="Harder C.B."/>
            <person name="Miyauchi S."/>
            <person name="Viragh M."/>
            <person name="Kuo A."/>
            <person name="Thoen E."/>
            <person name="Andreopoulos B."/>
            <person name="Lu D."/>
            <person name="Skrede I."/>
            <person name="Drula E."/>
            <person name="Henrissat B."/>
            <person name="Morin E."/>
            <person name="Kohler A."/>
            <person name="Barry K."/>
            <person name="LaButti K."/>
            <person name="Morin E."/>
            <person name="Salamov A."/>
            <person name="Lipzen A."/>
            <person name="Mereny Z."/>
            <person name="Hegedus B."/>
            <person name="Baldrian P."/>
            <person name="Stursova M."/>
            <person name="Weitz H."/>
            <person name="Taylor A."/>
            <person name="Grigoriev I.V."/>
            <person name="Nagy L.G."/>
            <person name="Martin F."/>
            <person name="Kauserud H."/>
        </authorList>
    </citation>
    <scope>NUCLEOTIDE SEQUENCE</scope>
    <source>
        <strain evidence="2">CBHHK182m</strain>
    </source>
</reference>
<evidence type="ECO:0000313" key="3">
    <source>
        <dbReference type="Proteomes" id="UP001215598"/>
    </source>
</evidence>
<evidence type="ECO:0000256" key="1">
    <source>
        <dbReference type="SAM" id="MobiDB-lite"/>
    </source>
</evidence>
<dbReference type="EMBL" id="JARKIB010000062">
    <property type="protein sequence ID" value="KAJ7751421.1"/>
    <property type="molecule type" value="Genomic_DNA"/>
</dbReference>
<proteinExistence type="predicted"/>
<dbReference type="Proteomes" id="UP001215598">
    <property type="component" value="Unassembled WGS sequence"/>
</dbReference>
<evidence type="ECO:0008006" key="4">
    <source>
        <dbReference type="Google" id="ProtNLM"/>
    </source>
</evidence>
<name>A0AAD7IWV5_9AGAR</name>
<dbReference type="AlphaFoldDB" id="A0AAD7IWV5"/>
<feature type="region of interest" description="Disordered" evidence="1">
    <location>
        <begin position="1"/>
        <end position="69"/>
    </location>
</feature>
<evidence type="ECO:0000313" key="2">
    <source>
        <dbReference type="EMBL" id="KAJ7751421.1"/>
    </source>
</evidence>
<keyword evidence="3" id="KW-1185">Reference proteome</keyword>
<accession>A0AAD7IWV5</accession>
<feature type="region of interest" description="Disordered" evidence="1">
    <location>
        <begin position="300"/>
        <end position="355"/>
    </location>
</feature>
<sequence>MSNNVLLNAFGEDQDGAFDDDEDGQDARESQSSSDDLASRNGGDLETPSVTFSNPYQTPETRSTAGSVAHRAQEKLATLCGGRKCVVTHEIAPHPCIEVARLLPRATRGSVLSKLEFAFGLRYRQMHIDTMGNLEHIIVHLHRSFDHAGWFLLPPSDALDRIRTFMSTPGERRSYKEVFSATEKFKYRLVPLRLIEDNIGIWRRKSSSLTPNLSNHPFPPKPVYEQIYPIGLDGPAADLRSLPIVESRANPFFVVANAGPKITDNLSLLPVPWTFHRDIVTLTSIWTFWMSTEPPQEWRAAPYSRERHNGGGESGSPGQPGDGSPVPRRRQPTRAASSSAGVPTGHGLAHGAADLPELDHDRRAASTESDDLTQDAVRLVASLDRAEFIQKWLQEPAHGDPIARRSHFK</sequence>
<gene>
    <name evidence="2" type="ORF">B0H16DRAFT_1724143</name>
</gene>
<protein>
    <recommendedName>
        <fullName evidence="4">HNH nuclease domain-containing protein</fullName>
    </recommendedName>
</protein>
<feature type="compositionally biased region" description="Acidic residues" evidence="1">
    <location>
        <begin position="12"/>
        <end position="24"/>
    </location>
</feature>
<feature type="compositionally biased region" description="Gly residues" evidence="1">
    <location>
        <begin position="311"/>
        <end position="321"/>
    </location>
</feature>